<name>A0A7K3RZA8_9ACTN</name>
<organism evidence="2 3">
    <name type="scientific">Streptomyces parvus</name>
    <dbReference type="NCBI Taxonomy" id="66428"/>
    <lineage>
        <taxon>Bacteria</taxon>
        <taxon>Bacillati</taxon>
        <taxon>Actinomycetota</taxon>
        <taxon>Actinomycetes</taxon>
        <taxon>Kitasatosporales</taxon>
        <taxon>Streptomycetaceae</taxon>
        <taxon>Streptomyces</taxon>
    </lineage>
</organism>
<protein>
    <submittedName>
        <fullName evidence="2">Helix-turn-helix transcriptional regulator</fullName>
    </submittedName>
</protein>
<dbReference type="Proteomes" id="UP000469670">
    <property type="component" value="Unassembled WGS sequence"/>
</dbReference>
<dbReference type="RefSeq" id="WP_164204051.1">
    <property type="nucleotide sequence ID" value="NZ_JAAGMP010000858.1"/>
</dbReference>
<dbReference type="InterPro" id="IPR001387">
    <property type="entry name" value="Cro/C1-type_HTH"/>
</dbReference>
<dbReference type="SUPFAM" id="SSF47413">
    <property type="entry name" value="lambda repressor-like DNA-binding domains"/>
    <property type="match status" value="1"/>
</dbReference>
<dbReference type="GO" id="GO:0003677">
    <property type="term" value="F:DNA binding"/>
    <property type="evidence" value="ECO:0007669"/>
    <property type="project" value="InterPro"/>
</dbReference>
<dbReference type="Pfam" id="PF01381">
    <property type="entry name" value="HTH_3"/>
    <property type="match status" value="1"/>
</dbReference>
<evidence type="ECO:0000313" key="3">
    <source>
        <dbReference type="Proteomes" id="UP000469670"/>
    </source>
</evidence>
<dbReference type="EMBL" id="JAAGMP010000858">
    <property type="protein sequence ID" value="NEC20363.1"/>
    <property type="molecule type" value="Genomic_DNA"/>
</dbReference>
<evidence type="ECO:0000313" key="2">
    <source>
        <dbReference type="EMBL" id="NEC20363.1"/>
    </source>
</evidence>
<dbReference type="SMART" id="SM00530">
    <property type="entry name" value="HTH_XRE"/>
    <property type="match status" value="1"/>
</dbReference>
<gene>
    <name evidence="2" type="ORF">G3I50_19235</name>
</gene>
<dbReference type="AlphaFoldDB" id="A0A7K3RZA8"/>
<feature type="domain" description="HTH cro/C1-type" evidence="1">
    <location>
        <begin position="42"/>
        <end position="99"/>
    </location>
</feature>
<dbReference type="PROSITE" id="PS50943">
    <property type="entry name" value="HTH_CROC1"/>
    <property type="match status" value="1"/>
</dbReference>
<evidence type="ECO:0000259" key="1">
    <source>
        <dbReference type="PROSITE" id="PS50943"/>
    </source>
</evidence>
<accession>A0A7K3RZA8</accession>
<dbReference type="InterPro" id="IPR010982">
    <property type="entry name" value="Lambda_DNA-bd_dom_sf"/>
</dbReference>
<sequence>MTAEHSAFWDDLAEDLQDPEFLRHYVVESMRIATIDRIVNQLDEARDAADLSKAALARAISADPAVVRRLFSAKHVNPTLGTLAEVAAALGMRITLEPLPPAERKSVTEPLLDGRAADTQALAHHLSELRSGTSQPAAA</sequence>
<dbReference type="CDD" id="cd00093">
    <property type="entry name" value="HTH_XRE"/>
    <property type="match status" value="1"/>
</dbReference>
<proteinExistence type="predicted"/>
<comment type="caution">
    <text evidence="2">The sequence shown here is derived from an EMBL/GenBank/DDBJ whole genome shotgun (WGS) entry which is preliminary data.</text>
</comment>
<reference evidence="2 3" key="1">
    <citation type="submission" date="2020-01" db="EMBL/GenBank/DDBJ databases">
        <title>Insect and environment-associated Actinomycetes.</title>
        <authorList>
            <person name="Currrie C."/>
            <person name="Chevrette M."/>
            <person name="Carlson C."/>
            <person name="Stubbendieck R."/>
            <person name="Wendt-Pienkowski E."/>
        </authorList>
    </citation>
    <scope>NUCLEOTIDE SEQUENCE [LARGE SCALE GENOMIC DNA]</scope>
    <source>
        <strain evidence="2 3">SID7590</strain>
    </source>
</reference>
<dbReference type="Gene3D" id="1.10.260.40">
    <property type="entry name" value="lambda repressor-like DNA-binding domains"/>
    <property type="match status" value="1"/>
</dbReference>